<dbReference type="OrthoDB" id="9972657at2759"/>
<evidence type="ECO:0000313" key="7">
    <source>
        <dbReference type="Proteomes" id="UP000290189"/>
    </source>
</evidence>
<dbReference type="STRING" id="37360.A0A0G4ISS2"/>
<dbReference type="PANTHER" id="PTHR12435">
    <property type="match status" value="1"/>
</dbReference>
<protein>
    <recommendedName>
        <fullName evidence="8">Chromatin associated protein KTI12</fullName>
    </recommendedName>
</protein>
<dbReference type="AlphaFoldDB" id="A0A0G4ISS2"/>
<evidence type="ECO:0008006" key="8">
    <source>
        <dbReference type="Google" id="ProtNLM"/>
    </source>
</evidence>
<evidence type="ECO:0000313" key="6">
    <source>
        <dbReference type="Proteomes" id="UP000039324"/>
    </source>
</evidence>
<evidence type="ECO:0000256" key="3">
    <source>
        <dbReference type="ARBA" id="ARBA00025768"/>
    </source>
</evidence>
<reference evidence="4 6" key="1">
    <citation type="submission" date="2015-02" db="EMBL/GenBank/DDBJ databases">
        <authorList>
            <person name="Chooi Y.-H."/>
        </authorList>
    </citation>
    <scope>NUCLEOTIDE SEQUENCE [LARGE SCALE GENOMIC DNA]</scope>
    <source>
        <strain evidence="4">E3</strain>
    </source>
</reference>
<gene>
    <name evidence="4" type="ORF">PBRA_006429</name>
    <name evidence="5" type="ORF">PLBR_LOCUS1616</name>
</gene>
<dbReference type="InterPro" id="IPR027417">
    <property type="entry name" value="P-loop_NTPase"/>
</dbReference>
<dbReference type="SUPFAM" id="SSF52540">
    <property type="entry name" value="P-loop containing nucleoside triphosphate hydrolases"/>
    <property type="match status" value="1"/>
</dbReference>
<keyword evidence="5" id="KW-0496">Mitochondrion</keyword>
<dbReference type="EMBL" id="CDSF01000084">
    <property type="protein sequence ID" value="CEO98315.1"/>
    <property type="molecule type" value="Genomic_DNA"/>
</dbReference>
<keyword evidence="1" id="KW-0547">Nucleotide-binding</keyword>
<comment type="similarity">
    <text evidence="3">Belongs to the KTI12 family.</text>
</comment>
<evidence type="ECO:0000313" key="5">
    <source>
        <dbReference type="EMBL" id="SPQ94401.1"/>
    </source>
</evidence>
<geneLocation type="mitochondrion" evidence="5"/>
<dbReference type="Pfam" id="PF08433">
    <property type="entry name" value="KTI12"/>
    <property type="match status" value="1"/>
</dbReference>
<accession>A0A0G4ISS2</accession>
<dbReference type="InterPro" id="IPR013641">
    <property type="entry name" value="KTI12/PSTK"/>
</dbReference>
<dbReference type="OMA" id="LFCIARE"/>
<organism evidence="4 6">
    <name type="scientific">Plasmodiophora brassicae</name>
    <name type="common">Clubroot disease agent</name>
    <dbReference type="NCBI Taxonomy" id="37360"/>
    <lineage>
        <taxon>Eukaryota</taxon>
        <taxon>Sar</taxon>
        <taxon>Rhizaria</taxon>
        <taxon>Endomyxa</taxon>
        <taxon>Phytomyxea</taxon>
        <taxon>Plasmodiophorida</taxon>
        <taxon>Plasmodiophoridae</taxon>
        <taxon>Plasmodiophora</taxon>
    </lineage>
</organism>
<evidence type="ECO:0000313" key="4">
    <source>
        <dbReference type="EMBL" id="CEO98315.1"/>
    </source>
</evidence>
<reference evidence="5 7" key="2">
    <citation type="submission" date="2018-03" db="EMBL/GenBank/DDBJ databases">
        <authorList>
            <person name="Fogelqvist J."/>
        </authorList>
    </citation>
    <scope>NUCLEOTIDE SEQUENCE [LARGE SCALE GENOMIC DNA]</scope>
</reference>
<proteinExistence type="inferred from homology"/>
<dbReference type="GO" id="GO:0005524">
    <property type="term" value="F:ATP binding"/>
    <property type="evidence" value="ECO:0007669"/>
    <property type="project" value="UniProtKB-KW"/>
</dbReference>
<dbReference type="Proteomes" id="UP000039324">
    <property type="component" value="Unassembled WGS sequence"/>
</dbReference>
<sequence>MPLVVIVGHPSSGKSRVTRRIRDDLIARGCAVEVVTDESAHITRSAYLSSTSEREARSALRAAVERVLSASTVVIVDALNTIKGFRYELHCRARALRTTQCTVFVNTSVERCREWESERHPSEQYPQAAFDDLCGRLEVPNASVRWDRPLFTVDDVDDVPVESVYKTLMETPGSFKTTVCTDVSRIEPVGYLTSVADTTMTIVKVIHEACTSGRYDMPIATGACTVPVRLCRPVSIQELHRMRRDFLAHCKGAVGALRDNDMARAFVQYINTQMAMR</sequence>
<dbReference type="Gene3D" id="3.40.50.300">
    <property type="entry name" value="P-loop containing nucleotide triphosphate hydrolases"/>
    <property type="match status" value="1"/>
</dbReference>
<evidence type="ECO:0000256" key="1">
    <source>
        <dbReference type="ARBA" id="ARBA00022741"/>
    </source>
</evidence>
<name>A0A0G4ISS2_PLABS</name>
<dbReference type="Proteomes" id="UP000290189">
    <property type="component" value="Unassembled WGS sequence"/>
</dbReference>
<keyword evidence="2" id="KW-0067">ATP-binding</keyword>
<keyword evidence="6" id="KW-1185">Reference proteome</keyword>
<evidence type="ECO:0000256" key="2">
    <source>
        <dbReference type="ARBA" id="ARBA00022840"/>
    </source>
</evidence>
<dbReference type="EMBL" id="OVEO01000002">
    <property type="protein sequence ID" value="SPQ94401.1"/>
    <property type="molecule type" value="Genomic_DNA"/>
</dbReference>